<gene>
    <name evidence="9" type="ORF">KHY36_04825</name>
</gene>
<dbReference type="InterPro" id="IPR035906">
    <property type="entry name" value="MetI-like_sf"/>
</dbReference>
<evidence type="ECO:0000256" key="2">
    <source>
        <dbReference type="ARBA" id="ARBA00022448"/>
    </source>
</evidence>
<keyword evidence="5 7" id="KW-1133">Transmembrane helix</keyword>
<accession>A0A943DBJ6</accession>
<dbReference type="PROSITE" id="PS50928">
    <property type="entry name" value="ABC_TM1"/>
    <property type="match status" value="1"/>
</dbReference>
<comment type="caution">
    <text evidence="9">The sequence shown here is derived from an EMBL/GenBank/DDBJ whole genome shotgun (WGS) entry which is preliminary data.</text>
</comment>
<sequence>MMHYRRLATPYLLLAPMLAFVMCFMIWPIINVFMMSTESYKVTKPNDRHFIGLENFVTIFTKDQIFLKTLGNTAVYVILSVVFQTVLGFWLAWLLTRKFKGRGVIRALALVPWAVAGLMVGIIWNLMLGQTYGVINDLLRRAGIIEMNISWFSNGSSAMFAAVIANIWRGIPFFTISYMSALSGISDDLYESAKIDGANSAVTLFRITLPMIKDTIIFTTLLRAIWTFNAVDLIVSLTDGGPNRGTTTLALYIMNTFTGSYDYGYASALAVISTLIMMVVAFVYIRFGKMGQTDN</sequence>
<keyword evidence="6 7" id="KW-0472">Membrane</keyword>
<comment type="similarity">
    <text evidence="7">Belongs to the binding-protein-dependent transport system permease family.</text>
</comment>
<feature type="transmembrane region" description="Helical" evidence="7">
    <location>
        <begin position="149"/>
        <end position="168"/>
    </location>
</feature>
<dbReference type="EMBL" id="JAGZGG010000007">
    <property type="protein sequence ID" value="MBS5331839.1"/>
    <property type="molecule type" value="Genomic_DNA"/>
</dbReference>
<comment type="subcellular location">
    <subcellularLocation>
        <location evidence="1 7">Cell membrane</location>
        <topology evidence="1 7">Multi-pass membrane protein</topology>
    </subcellularLocation>
</comment>
<keyword evidence="3" id="KW-1003">Cell membrane</keyword>
<keyword evidence="4 7" id="KW-0812">Transmembrane</keyword>
<feature type="transmembrane region" description="Helical" evidence="7">
    <location>
        <begin position="12"/>
        <end position="30"/>
    </location>
</feature>
<dbReference type="InterPro" id="IPR000515">
    <property type="entry name" value="MetI-like"/>
</dbReference>
<evidence type="ECO:0000256" key="1">
    <source>
        <dbReference type="ARBA" id="ARBA00004651"/>
    </source>
</evidence>
<organism evidence="9 10">
    <name type="scientific">Subdoligranulum variabile</name>
    <dbReference type="NCBI Taxonomy" id="214851"/>
    <lineage>
        <taxon>Bacteria</taxon>
        <taxon>Bacillati</taxon>
        <taxon>Bacillota</taxon>
        <taxon>Clostridia</taxon>
        <taxon>Eubacteriales</taxon>
        <taxon>Oscillospiraceae</taxon>
        <taxon>Subdoligranulum</taxon>
    </lineage>
</organism>
<dbReference type="Gene3D" id="1.10.3720.10">
    <property type="entry name" value="MetI-like"/>
    <property type="match status" value="1"/>
</dbReference>
<proteinExistence type="inferred from homology"/>
<dbReference type="GO" id="GO:0005886">
    <property type="term" value="C:plasma membrane"/>
    <property type="evidence" value="ECO:0007669"/>
    <property type="project" value="UniProtKB-SubCell"/>
</dbReference>
<evidence type="ECO:0000256" key="5">
    <source>
        <dbReference type="ARBA" id="ARBA00022989"/>
    </source>
</evidence>
<feature type="transmembrane region" description="Helical" evidence="7">
    <location>
        <begin position="107"/>
        <end position="129"/>
    </location>
</feature>
<evidence type="ECO:0000313" key="10">
    <source>
        <dbReference type="Proteomes" id="UP000759273"/>
    </source>
</evidence>
<feature type="domain" description="ABC transmembrane type-1" evidence="8">
    <location>
        <begin position="70"/>
        <end position="284"/>
    </location>
</feature>
<reference evidence="9" key="1">
    <citation type="submission" date="2021-02" db="EMBL/GenBank/DDBJ databases">
        <title>Infant gut strain persistence is associated with maternal origin, phylogeny, and functional potential including surface adhesion and iron acquisition.</title>
        <authorList>
            <person name="Lou Y.C."/>
        </authorList>
    </citation>
    <scope>NUCLEOTIDE SEQUENCE</scope>
    <source>
        <strain evidence="9">L3_101_000M1_dasL3_101_000M1_concoct_87</strain>
    </source>
</reference>
<dbReference type="Proteomes" id="UP000759273">
    <property type="component" value="Unassembled WGS sequence"/>
</dbReference>
<keyword evidence="2 7" id="KW-0813">Transport</keyword>
<evidence type="ECO:0000256" key="4">
    <source>
        <dbReference type="ARBA" id="ARBA00022692"/>
    </source>
</evidence>
<dbReference type="SUPFAM" id="SSF161098">
    <property type="entry name" value="MetI-like"/>
    <property type="match status" value="1"/>
</dbReference>
<evidence type="ECO:0000256" key="3">
    <source>
        <dbReference type="ARBA" id="ARBA00022475"/>
    </source>
</evidence>
<dbReference type="Pfam" id="PF00528">
    <property type="entry name" value="BPD_transp_1"/>
    <property type="match status" value="1"/>
</dbReference>
<feature type="transmembrane region" description="Helical" evidence="7">
    <location>
        <begin position="74"/>
        <end position="95"/>
    </location>
</feature>
<protein>
    <submittedName>
        <fullName evidence="9">Sugar ABC transporter permease</fullName>
    </submittedName>
</protein>
<dbReference type="AlphaFoldDB" id="A0A943DBJ6"/>
<evidence type="ECO:0000256" key="7">
    <source>
        <dbReference type="RuleBase" id="RU363032"/>
    </source>
</evidence>
<name>A0A943DBJ6_9FIRM</name>
<evidence type="ECO:0000259" key="8">
    <source>
        <dbReference type="PROSITE" id="PS50928"/>
    </source>
</evidence>
<dbReference type="GO" id="GO:0055085">
    <property type="term" value="P:transmembrane transport"/>
    <property type="evidence" value="ECO:0007669"/>
    <property type="project" value="InterPro"/>
</dbReference>
<feature type="transmembrane region" description="Helical" evidence="7">
    <location>
        <begin position="263"/>
        <end position="285"/>
    </location>
</feature>
<dbReference type="PANTHER" id="PTHR43005:SF2">
    <property type="entry name" value="INTEGRAL MEMBRANE SUGAR TRANSPORT PROTEIN"/>
    <property type="match status" value="1"/>
</dbReference>
<dbReference type="PANTHER" id="PTHR43005">
    <property type="entry name" value="BLR7065 PROTEIN"/>
    <property type="match status" value="1"/>
</dbReference>
<evidence type="ECO:0000256" key="6">
    <source>
        <dbReference type="ARBA" id="ARBA00023136"/>
    </source>
</evidence>
<feature type="transmembrane region" description="Helical" evidence="7">
    <location>
        <begin position="216"/>
        <end position="237"/>
    </location>
</feature>
<dbReference type="CDD" id="cd06261">
    <property type="entry name" value="TM_PBP2"/>
    <property type="match status" value="1"/>
</dbReference>
<evidence type="ECO:0000313" key="9">
    <source>
        <dbReference type="EMBL" id="MBS5331839.1"/>
    </source>
</evidence>